<dbReference type="GeneID" id="106474860"/>
<protein>
    <submittedName>
        <fullName evidence="6">Trypsin-1-like</fullName>
    </submittedName>
</protein>
<dbReference type="Pfam" id="PF00089">
    <property type="entry name" value="Trypsin"/>
    <property type="match status" value="1"/>
</dbReference>
<keyword evidence="1" id="KW-0353">Hemolymph clotting</keyword>
<evidence type="ECO:0000313" key="6">
    <source>
        <dbReference type="RefSeq" id="XP_013791011.1"/>
    </source>
</evidence>
<dbReference type="PROSITE" id="PS50240">
    <property type="entry name" value="TRYPSIN_DOM"/>
    <property type="match status" value="1"/>
</dbReference>
<accession>A0ABM1BYC9</accession>
<dbReference type="Proteomes" id="UP000694941">
    <property type="component" value="Unplaced"/>
</dbReference>
<keyword evidence="2" id="KW-1015">Disulfide bond</keyword>
<dbReference type="Gene3D" id="2.40.10.10">
    <property type="entry name" value="Trypsin-like serine proteases"/>
    <property type="match status" value="1"/>
</dbReference>
<dbReference type="PRINTS" id="PR00722">
    <property type="entry name" value="CHYMOTRYPSIN"/>
</dbReference>
<feature type="chain" id="PRO_5047354274" evidence="3">
    <location>
        <begin position="20"/>
        <end position="275"/>
    </location>
</feature>
<organism evidence="5 6">
    <name type="scientific">Limulus polyphemus</name>
    <name type="common">Atlantic horseshoe crab</name>
    <dbReference type="NCBI Taxonomy" id="6850"/>
    <lineage>
        <taxon>Eukaryota</taxon>
        <taxon>Metazoa</taxon>
        <taxon>Ecdysozoa</taxon>
        <taxon>Arthropoda</taxon>
        <taxon>Chelicerata</taxon>
        <taxon>Merostomata</taxon>
        <taxon>Xiphosura</taxon>
        <taxon>Limulidae</taxon>
        <taxon>Limulus</taxon>
    </lineage>
</organism>
<sequence>MGFRVVALCFAALVVGSLGYFIPEASQPACGRSKVRSSADRIVGGRYAKEGEFPWQVSLQHYRYHICGGSIYNKRWIITAAHCVEDLPSVRGFEVLIGGHNIISGNKREQRIKVAEFKIHEKYNTWTIDYDIAILKLSSDIIFDDEHYINSVCLPEKNEDFVGQDATVTGWGNVKEGGSPSYTLKAVTVPVITNELCKKQHGQGEITATMLCAGVLEGGKDACQDDSGGPLVVYKDNVAVLAGIVSWGYGCARPNKAGVYTRVSYFIDWVQKYAV</sequence>
<dbReference type="PROSITE" id="PS00134">
    <property type="entry name" value="TRYPSIN_HIS"/>
    <property type="match status" value="1"/>
</dbReference>
<dbReference type="PANTHER" id="PTHR24252:SF7">
    <property type="entry name" value="HYALIN"/>
    <property type="match status" value="1"/>
</dbReference>
<dbReference type="SMART" id="SM00020">
    <property type="entry name" value="Tryp_SPc"/>
    <property type="match status" value="1"/>
</dbReference>
<dbReference type="InterPro" id="IPR043504">
    <property type="entry name" value="Peptidase_S1_PA_chymotrypsin"/>
</dbReference>
<dbReference type="InterPro" id="IPR009003">
    <property type="entry name" value="Peptidase_S1_PA"/>
</dbReference>
<dbReference type="InterPro" id="IPR001314">
    <property type="entry name" value="Peptidase_S1A"/>
</dbReference>
<keyword evidence="3" id="KW-0732">Signal</keyword>
<evidence type="ECO:0000259" key="4">
    <source>
        <dbReference type="PROSITE" id="PS50240"/>
    </source>
</evidence>
<feature type="domain" description="Peptidase S1" evidence="4">
    <location>
        <begin position="42"/>
        <end position="275"/>
    </location>
</feature>
<evidence type="ECO:0000256" key="2">
    <source>
        <dbReference type="ARBA" id="ARBA00023157"/>
    </source>
</evidence>
<keyword evidence="5" id="KW-1185">Reference proteome</keyword>
<gene>
    <name evidence="6" type="primary">LOC106474860</name>
</gene>
<dbReference type="InterPro" id="IPR018114">
    <property type="entry name" value="TRYPSIN_HIS"/>
</dbReference>
<dbReference type="PANTHER" id="PTHR24252">
    <property type="entry name" value="ACROSIN-RELATED"/>
    <property type="match status" value="1"/>
</dbReference>
<dbReference type="CDD" id="cd00190">
    <property type="entry name" value="Tryp_SPc"/>
    <property type="match status" value="1"/>
</dbReference>
<dbReference type="SUPFAM" id="SSF50494">
    <property type="entry name" value="Trypsin-like serine proteases"/>
    <property type="match status" value="1"/>
</dbReference>
<dbReference type="InterPro" id="IPR001254">
    <property type="entry name" value="Trypsin_dom"/>
</dbReference>
<evidence type="ECO:0000256" key="1">
    <source>
        <dbReference type="ARBA" id="ARBA00022820"/>
    </source>
</evidence>
<name>A0ABM1BYC9_LIMPO</name>
<dbReference type="RefSeq" id="XP_013791011.1">
    <property type="nucleotide sequence ID" value="XM_013935557.2"/>
</dbReference>
<proteinExistence type="predicted"/>
<evidence type="ECO:0000313" key="5">
    <source>
        <dbReference type="Proteomes" id="UP000694941"/>
    </source>
</evidence>
<feature type="signal peptide" evidence="3">
    <location>
        <begin position="1"/>
        <end position="19"/>
    </location>
</feature>
<evidence type="ECO:0000256" key="3">
    <source>
        <dbReference type="SAM" id="SignalP"/>
    </source>
</evidence>
<reference evidence="6" key="1">
    <citation type="submission" date="2025-08" db="UniProtKB">
        <authorList>
            <consortium name="RefSeq"/>
        </authorList>
    </citation>
    <scope>IDENTIFICATION</scope>
    <source>
        <tissue evidence="6">Muscle</tissue>
    </source>
</reference>